<keyword evidence="1" id="KW-0732">Signal</keyword>
<keyword evidence="5" id="KW-1185">Reference proteome</keyword>
<dbReference type="AlphaFoldDB" id="A0AAQ1GJI2"/>
<evidence type="ECO:0000313" key="3">
    <source>
        <dbReference type="EMBL" id="SEK04425.1"/>
    </source>
</evidence>
<reference evidence="2 5" key="2">
    <citation type="submission" date="2018-05" db="EMBL/GenBank/DDBJ databases">
        <title>Genomic Encyclopedia of Type Strains, Phase IV (KMG-V): Genome sequencing to study the core and pangenomes of soil and plant-associated prokaryotes.</title>
        <authorList>
            <person name="Whitman W."/>
        </authorList>
    </citation>
    <scope>NUCLEOTIDE SEQUENCE [LARGE SCALE GENOMIC DNA]</scope>
    <source>
        <strain evidence="2 5">SIr-6563</strain>
    </source>
</reference>
<feature type="signal peptide" evidence="1">
    <location>
        <begin position="1"/>
        <end position="44"/>
    </location>
</feature>
<evidence type="ECO:0000256" key="1">
    <source>
        <dbReference type="SAM" id="SignalP"/>
    </source>
</evidence>
<dbReference type="InterPro" id="IPR025522">
    <property type="entry name" value="DUF4410"/>
</dbReference>
<accession>A0AAQ1GJI2</accession>
<evidence type="ECO:0000313" key="5">
    <source>
        <dbReference type="Proteomes" id="UP000247515"/>
    </source>
</evidence>
<evidence type="ECO:0000313" key="4">
    <source>
        <dbReference type="Proteomes" id="UP000183529"/>
    </source>
</evidence>
<dbReference type="EMBL" id="QJJV01000013">
    <property type="protein sequence ID" value="PXX14238.1"/>
    <property type="molecule type" value="Genomic_DNA"/>
</dbReference>
<comment type="caution">
    <text evidence="3">The sequence shown here is derived from an EMBL/GenBank/DDBJ whole genome shotgun (WGS) entry which is preliminary data.</text>
</comment>
<reference evidence="3 4" key="1">
    <citation type="submission" date="2016-10" db="EMBL/GenBank/DDBJ databases">
        <authorList>
            <person name="Varghese N."/>
            <person name="Submissions S."/>
        </authorList>
    </citation>
    <scope>NUCLEOTIDE SEQUENCE [LARGE SCALE GENOMIC DNA]</scope>
    <source>
        <strain evidence="3 4">LMG 22274</strain>
    </source>
</reference>
<dbReference type="EMBL" id="FNZM01000014">
    <property type="protein sequence ID" value="SEK04425.1"/>
    <property type="molecule type" value="Genomic_DNA"/>
</dbReference>
<name>A0AAQ1GJI2_9BURK</name>
<sequence>MQSSTQATDIDMNSLLLSLVNKTKRLAGAVLLAGSLFASGCASAATALQSAGPLPQVHADVIYVSAFEISPDLVKLDGGMAQKIKSMASGESSAQQQQQTALAAREALANEIVAELRKQGLNAVRADGPVPAGRNAIVVEGRIDTIDAGSRRRRILIGLGAGKSEVGATIALSFVPANGAPQALATFEANADSGHMPGVAETAGVGAAAGHVAVSAAAGGGLHGASEAKHDTVTSDADKLARSIAKQLGQAAQENGWMPVSHAS</sequence>
<dbReference type="Proteomes" id="UP000183529">
    <property type="component" value="Unassembled WGS sequence"/>
</dbReference>
<feature type="chain" id="PRO_5042824997" evidence="1">
    <location>
        <begin position="45"/>
        <end position="264"/>
    </location>
</feature>
<organism evidence="3 4">
    <name type="scientific">Paraburkholderia tropica</name>
    <dbReference type="NCBI Taxonomy" id="92647"/>
    <lineage>
        <taxon>Bacteria</taxon>
        <taxon>Pseudomonadati</taxon>
        <taxon>Pseudomonadota</taxon>
        <taxon>Betaproteobacteria</taxon>
        <taxon>Burkholderiales</taxon>
        <taxon>Burkholderiaceae</taxon>
        <taxon>Paraburkholderia</taxon>
    </lineage>
</organism>
<protein>
    <submittedName>
        <fullName evidence="2">Uncharacterized protein DUF4410</fullName>
    </submittedName>
</protein>
<dbReference type="Pfam" id="PF14366">
    <property type="entry name" value="DUF4410"/>
    <property type="match status" value="1"/>
</dbReference>
<proteinExistence type="predicted"/>
<evidence type="ECO:0000313" key="2">
    <source>
        <dbReference type="EMBL" id="PXX14238.1"/>
    </source>
</evidence>
<gene>
    <name evidence="2" type="ORF">C7400_113172</name>
    <name evidence="3" type="ORF">SAMN05216550_11453</name>
</gene>
<dbReference type="Proteomes" id="UP000247515">
    <property type="component" value="Unassembled WGS sequence"/>
</dbReference>